<evidence type="ECO:0000256" key="2">
    <source>
        <dbReference type="ARBA" id="ARBA00001946"/>
    </source>
</evidence>
<dbReference type="AlphaFoldDB" id="A0A948TQ21"/>
<dbReference type="PANTHER" id="PTHR20854:SF4">
    <property type="entry name" value="INOSITOL-1-MONOPHOSPHATASE-RELATED"/>
    <property type="match status" value="1"/>
</dbReference>
<dbReference type="GO" id="GO:0007165">
    <property type="term" value="P:signal transduction"/>
    <property type="evidence" value="ECO:0007669"/>
    <property type="project" value="TreeGrafter"/>
</dbReference>
<feature type="binding site" evidence="7">
    <location>
        <position position="215"/>
    </location>
    <ligand>
        <name>Mg(2+)</name>
        <dbReference type="ChEBI" id="CHEBI:18420"/>
        <label>1</label>
        <note>catalytic</note>
    </ligand>
</feature>
<dbReference type="GO" id="GO:0008934">
    <property type="term" value="F:inositol monophosphate 1-phosphatase activity"/>
    <property type="evidence" value="ECO:0007669"/>
    <property type="project" value="InterPro"/>
</dbReference>
<feature type="binding site" evidence="7">
    <location>
        <position position="90"/>
    </location>
    <ligand>
        <name>Mg(2+)</name>
        <dbReference type="ChEBI" id="CHEBI:18420"/>
        <label>2</label>
    </ligand>
</feature>
<evidence type="ECO:0000256" key="6">
    <source>
        <dbReference type="ARBA" id="ARBA00022842"/>
    </source>
</evidence>
<dbReference type="InterPro" id="IPR033942">
    <property type="entry name" value="IMPase"/>
</dbReference>
<dbReference type="InterPro" id="IPR022337">
    <property type="entry name" value="Inositol_monophosphatase_SuhB"/>
</dbReference>
<dbReference type="PRINTS" id="PR00377">
    <property type="entry name" value="IMPHPHTASES"/>
</dbReference>
<gene>
    <name evidence="9" type="ORF">H9928_13200</name>
</gene>
<keyword evidence="4 7" id="KW-0479">Metal-binding</keyword>
<dbReference type="InterPro" id="IPR020583">
    <property type="entry name" value="Inositol_monoP_metal-BS"/>
</dbReference>
<comment type="cofactor">
    <cofactor evidence="2 7 8">
        <name>Mg(2+)</name>
        <dbReference type="ChEBI" id="CHEBI:18420"/>
    </cofactor>
</comment>
<accession>A0A948TQ21</accession>
<dbReference type="PRINTS" id="PR01959">
    <property type="entry name" value="SBIMPHPHTASE"/>
</dbReference>
<evidence type="ECO:0000256" key="4">
    <source>
        <dbReference type="ARBA" id="ARBA00022723"/>
    </source>
</evidence>
<comment type="catalytic activity">
    <reaction evidence="1 8">
        <text>a myo-inositol phosphate + H2O = myo-inositol + phosphate</text>
        <dbReference type="Rhea" id="RHEA:24056"/>
        <dbReference type="ChEBI" id="CHEBI:15377"/>
        <dbReference type="ChEBI" id="CHEBI:17268"/>
        <dbReference type="ChEBI" id="CHEBI:43474"/>
        <dbReference type="ChEBI" id="CHEBI:84139"/>
        <dbReference type="EC" id="3.1.3.25"/>
    </reaction>
</comment>
<feature type="binding site" evidence="7">
    <location>
        <position position="87"/>
    </location>
    <ligand>
        <name>Mg(2+)</name>
        <dbReference type="ChEBI" id="CHEBI:18420"/>
        <label>1</label>
        <note>catalytic</note>
    </ligand>
</feature>
<sequence>MKLNLQELTEKVRALAVETGSFIRQERSRFSRERVEKKHAHDYVSYVDKESERRIVACLRELLPEAGFIVEEGSAGFSGEPYCWVVDPLDGTTNFIHDNAPYCVSIALRDREEILIGVVYEICRDECFWTCKGDSSYRNGEPVHVSDVDCADNAFLALGLPYDADAYRPVFRKLVDGVYGKVAGTRVVGAAAAEMCYVACGRFDARVEALLGPWDIAAGILIVQNAGGRVTDFCGGDSYEQGSQVVASNGKIHDFLLKILAGS</sequence>
<reference evidence="9" key="1">
    <citation type="journal article" date="2021" name="PeerJ">
        <title>Extensive microbial diversity within the chicken gut microbiome revealed by metagenomics and culture.</title>
        <authorList>
            <person name="Gilroy R."/>
            <person name="Ravi A."/>
            <person name="Getino M."/>
            <person name="Pursley I."/>
            <person name="Horton D.L."/>
            <person name="Alikhan N.F."/>
            <person name="Baker D."/>
            <person name="Gharbi K."/>
            <person name="Hall N."/>
            <person name="Watson M."/>
            <person name="Adriaenssens E.M."/>
            <person name="Foster-Nyarko E."/>
            <person name="Jarju S."/>
            <person name="Secka A."/>
            <person name="Antonio M."/>
            <person name="Oren A."/>
            <person name="Chaudhuri R.R."/>
            <person name="La Ragione R."/>
            <person name="Hildebrand F."/>
            <person name="Pallen M.J."/>
        </authorList>
    </citation>
    <scope>NUCLEOTIDE SEQUENCE</scope>
    <source>
        <strain evidence="9">8470</strain>
    </source>
</reference>
<feature type="binding site" evidence="7">
    <location>
        <position position="71"/>
    </location>
    <ligand>
        <name>Mg(2+)</name>
        <dbReference type="ChEBI" id="CHEBI:18420"/>
        <label>1</label>
        <note>catalytic</note>
    </ligand>
</feature>
<evidence type="ECO:0000313" key="10">
    <source>
        <dbReference type="Proteomes" id="UP000784286"/>
    </source>
</evidence>
<evidence type="ECO:0000313" key="9">
    <source>
        <dbReference type="EMBL" id="MBU3857464.1"/>
    </source>
</evidence>
<comment type="similarity">
    <text evidence="3 8">Belongs to the inositol monophosphatase superfamily.</text>
</comment>
<comment type="caution">
    <text evidence="9">The sequence shown here is derived from an EMBL/GenBank/DDBJ whole genome shotgun (WGS) entry which is preliminary data.</text>
</comment>
<organism evidence="9 10">
    <name type="scientific">Candidatus Phocaeicola excrementipullorum</name>
    <dbReference type="NCBI Taxonomy" id="2838731"/>
    <lineage>
        <taxon>Bacteria</taxon>
        <taxon>Pseudomonadati</taxon>
        <taxon>Bacteroidota</taxon>
        <taxon>Bacteroidia</taxon>
        <taxon>Bacteroidales</taxon>
        <taxon>Bacteroidaceae</taxon>
        <taxon>Phocaeicola</taxon>
    </lineage>
</organism>
<dbReference type="GO" id="GO:0046872">
    <property type="term" value="F:metal ion binding"/>
    <property type="evidence" value="ECO:0007669"/>
    <property type="project" value="UniProtKB-KW"/>
</dbReference>
<dbReference type="PROSITE" id="PS00630">
    <property type="entry name" value="IMP_2"/>
    <property type="match status" value="1"/>
</dbReference>
<evidence type="ECO:0000256" key="8">
    <source>
        <dbReference type="RuleBase" id="RU364068"/>
    </source>
</evidence>
<keyword evidence="5 8" id="KW-0378">Hydrolase</keyword>
<dbReference type="EC" id="3.1.3.25" evidence="8"/>
<evidence type="ECO:0000256" key="3">
    <source>
        <dbReference type="ARBA" id="ARBA00009759"/>
    </source>
</evidence>
<dbReference type="PANTHER" id="PTHR20854">
    <property type="entry name" value="INOSITOL MONOPHOSPHATASE"/>
    <property type="match status" value="1"/>
</dbReference>
<evidence type="ECO:0000256" key="5">
    <source>
        <dbReference type="ARBA" id="ARBA00022801"/>
    </source>
</evidence>
<dbReference type="InterPro" id="IPR000760">
    <property type="entry name" value="Inositol_monophosphatase-like"/>
</dbReference>
<dbReference type="EMBL" id="JAHLFJ010000124">
    <property type="protein sequence ID" value="MBU3857464.1"/>
    <property type="molecule type" value="Genomic_DNA"/>
</dbReference>
<dbReference type="Pfam" id="PF00459">
    <property type="entry name" value="Inositol_P"/>
    <property type="match status" value="1"/>
</dbReference>
<dbReference type="SUPFAM" id="SSF56655">
    <property type="entry name" value="Carbohydrate phosphatase"/>
    <property type="match status" value="1"/>
</dbReference>
<protein>
    <recommendedName>
        <fullName evidence="8">Inositol-1-monophosphatase</fullName>
        <ecNumber evidence="8">3.1.3.25</ecNumber>
    </recommendedName>
</protein>
<dbReference type="InterPro" id="IPR020550">
    <property type="entry name" value="Inositol_monophosphatase_CS"/>
</dbReference>
<dbReference type="GO" id="GO:0006020">
    <property type="term" value="P:inositol metabolic process"/>
    <property type="evidence" value="ECO:0007669"/>
    <property type="project" value="TreeGrafter"/>
</dbReference>
<evidence type="ECO:0000256" key="7">
    <source>
        <dbReference type="PIRSR" id="PIRSR600760-2"/>
    </source>
</evidence>
<proteinExistence type="inferred from homology"/>
<dbReference type="PROSITE" id="PS00629">
    <property type="entry name" value="IMP_1"/>
    <property type="match status" value="1"/>
</dbReference>
<feature type="binding site" evidence="7">
    <location>
        <position position="89"/>
    </location>
    <ligand>
        <name>Mg(2+)</name>
        <dbReference type="ChEBI" id="CHEBI:18420"/>
        <label>1</label>
        <note>catalytic</note>
    </ligand>
</feature>
<evidence type="ECO:0000256" key="1">
    <source>
        <dbReference type="ARBA" id="ARBA00001033"/>
    </source>
</evidence>
<dbReference type="Gene3D" id="3.40.190.80">
    <property type="match status" value="1"/>
</dbReference>
<reference evidence="9" key="2">
    <citation type="submission" date="2021-04" db="EMBL/GenBank/DDBJ databases">
        <authorList>
            <person name="Gilroy R."/>
        </authorList>
    </citation>
    <scope>NUCLEOTIDE SEQUENCE</scope>
    <source>
        <strain evidence="9">8470</strain>
    </source>
</reference>
<keyword evidence="6 7" id="KW-0460">Magnesium</keyword>
<dbReference type="Proteomes" id="UP000784286">
    <property type="component" value="Unassembled WGS sequence"/>
</dbReference>
<dbReference type="CDD" id="cd01639">
    <property type="entry name" value="IMPase"/>
    <property type="match status" value="1"/>
</dbReference>
<name>A0A948TQ21_9BACT</name>
<dbReference type="GO" id="GO:0046854">
    <property type="term" value="P:phosphatidylinositol phosphate biosynthetic process"/>
    <property type="evidence" value="ECO:0007669"/>
    <property type="project" value="InterPro"/>
</dbReference>
<dbReference type="Gene3D" id="3.30.540.10">
    <property type="entry name" value="Fructose-1,6-Bisphosphatase, subunit A, domain 1"/>
    <property type="match status" value="1"/>
</dbReference>